<proteinExistence type="predicted"/>
<evidence type="ECO:0000313" key="3">
    <source>
        <dbReference type="Proteomes" id="UP001148838"/>
    </source>
</evidence>
<dbReference type="EMBL" id="JAJSOF020000029">
    <property type="protein sequence ID" value="KAJ4432142.1"/>
    <property type="molecule type" value="Genomic_DNA"/>
</dbReference>
<protein>
    <submittedName>
        <fullName evidence="2">Uncharacterized protein</fullName>
    </submittedName>
</protein>
<comment type="caution">
    <text evidence="2">The sequence shown here is derived from an EMBL/GenBank/DDBJ whole genome shotgun (WGS) entry which is preliminary data.</text>
</comment>
<sequence>MPCIVGPYLHGMARPQVADRGVGLQIWREAANILNKQSRTSDKGWSSSLRLGEGLTTHHRKKQLVTNPYNKPRNGTDSLARPELYSPPDIIRNIKSRRLRWAGHVAHMGESRNAYRVMMEDEQELEREIKSINYDQLTSSSQWQTVDLLRKSVAGENLELLLEVEVTESVCASMAAVEEAPVATLVGDSNKANDSVEVTIEPLKSETTLSSYSQTCSRKQKSCSPEVPRPVSSPLIRRARQLDEKARWKPELAKKLRQSSAPGCAAEHTGTASENPTFIDIYDVVQMAATIRGTQELELKLRRFCPTPGTRRRRKMRSLRTDTERQKIEIRKETEKIREMKVRLSHLEQQAQRNAGNVSQSNNVDVKVKSIPAGKMEGEVQYIDLPTKEEPNLKELVSQQHREVMCGIKTLEAHINRMQQKLFCAKVPQEKKTGSKDVISKKGLTYYLQLQFPNLIKLSTLKCKETKGRSDSTKQTLKNVEIKDLFNRSSHIPKSVKHELNFENSKHVKHHQNFQASKTHEQKLDSQAPDHDLENSEPVQSVCQNMFRSMELNSDIISSDSVKFRKISNSSKSTELDFAKYVNLVKSNVVVKPEISVKINEGKPTRLVQNVRTKSHTPDEHNGTPQLSKQTSYDDETE</sequence>
<accession>A0ABQ8SES6</accession>
<gene>
    <name evidence="2" type="ORF">ANN_20758</name>
</gene>
<feature type="region of interest" description="Disordered" evidence="1">
    <location>
        <begin position="511"/>
        <end position="537"/>
    </location>
</feature>
<evidence type="ECO:0000256" key="1">
    <source>
        <dbReference type="SAM" id="MobiDB-lite"/>
    </source>
</evidence>
<keyword evidence="3" id="KW-1185">Reference proteome</keyword>
<reference evidence="2 3" key="1">
    <citation type="journal article" date="2022" name="Allergy">
        <title>Genome assembly and annotation of Periplaneta americana reveal a comprehensive cockroach allergen profile.</title>
        <authorList>
            <person name="Wang L."/>
            <person name="Xiong Q."/>
            <person name="Saelim N."/>
            <person name="Wang L."/>
            <person name="Nong W."/>
            <person name="Wan A.T."/>
            <person name="Shi M."/>
            <person name="Liu X."/>
            <person name="Cao Q."/>
            <person name="Hui J.H.L."/>
            <person name="Sookrung N."/>
            <person name="Leung T.F."/>
            <person name="Tungtrongchitr A."/>
            <person name="Tsui S.K.W."/>
        </authorList>
    </citation>
    <scope>NUCLEOTIDE SEQUENCE [LARGE SCALE GENOMIC DNA]</scope>
    <source>
        <strain evidence="2">PWHHKU_190912</strain>
    </source>
</reference>
<name>A0ABQ8SES6_PERAM</name>
<feature type="region of interest" description="Disordered" evidence="1">
    <location>
        <begin position="609"/>
        <end position="638"/>
    </location>
</feature>
<organism evidence="2 3">
    <name type="scientific">Periplaneta americana</name>
    <name type="common">American cockroach</name>
    <name type="synonym">Blatta americana</name>
    <dbReference type="NCBI Taxonomy" id="6978"/>
    <lineage>
        <taxon>Eukaryota</taxon>
        <taxon>Metazoa</taxon>
        <taxon>Ecdysozoa</taxon>
        <taxon>Arthropoda</taxon>
        <taxon>Hexapoda</taxon>
        <taxon>Insecta</taxon>
        <taxon>Pterygota</taxon>
        <taxon>Neoptera</taxon>
        <taxon>Polyneoptera</taxon>
        <taxon>Dictyoptera</taxon>
        <taxon>Blattodea</taxon>
        <taxon>Blattoidea</taxon>
        <taxon>Blattidae</taxon>
        <taxon>Blattinae</taxon>
        <taxon>Periplaneta</taxon>
    </lineage>
</organism>
<feature type="compositionally biased region" description="Basic and acidic residues" evidence="1">
    <location>
        <begin position="518"/>
        <end position="534"/>
    </location>
</feature>
<evidence type="ECO:0000313" key="2">
    <source>
        <dbReference type="EMBL" id="KAJ4432142.1"/>
    </source>
</evidence>
<dbReference type="Proteomes" id="UP001148838">
    <property type="component" value="Unassembled WGS sequence"/>
</dbReference>